<comment type="cofactor">
    <cofactor evidence="1">
        <name>FAD</name>
        <dbReference type="ChEBI" id="CHEBI:57692"/>
    </cofactor>
</comment>
<dbReference type="GO" id="GO:0004499">
    <property type="term" value="F:N,N-dimethylaniline monooxygenase activity"/>
    <property type="evidence" value="ECO:0007669"/>
    <property type="project" value="InterPro"/>
</dbReference>
<evidence type="ECO:0000256" key="7">
    <source>
        <dbReference type="ARBA" id="ARBA00023033"/>
    </source>
</evidence>
<dbReference type="RefSeq" id="WP_114466531.1">
    <property type="nucleotide sequence ID" value="NZ_QPJK01000001.1"/>
</dbReference>
<proteinExistence type="inferred from homology"/>
<dbReference type="EMBL" id="QPJK01000001">
    <property type="protein sequence ID" value="RCW76473.1"/>
    <property type="molecule type" value="Genomic_DNA"/>
</dbReference>
<evidence type="ECO:0000313" key="8">
    <source>
        <dbReference type="EMBL" id="RCW76473.1"/>
    </source>
</evidence>
<evidence type="ECO:0000313" key="9">
    <source>
        <dbReference type="Proteomes" id="UP000252884"/>
    </source>
</evidence>
<dbReference type="Pfam" id="PF13450">
    <property type="entry name" value="NAD_binding_8"/>
    <property type="match status" value="1"/>
</dbReference>
<accession>A0A368Y892</accession>
<dbReference type="Gene3D" id="3.50.50.60">
    <property type="entry name" value="FAD/NAD(P)-binding domain"/>
    <property type="match status" value="2"/>
</dbReference>
<evidence type="ECO:0000256" key="1">
    <source>
        <dbReference type="ARBA" id="ARBA00001974"/>
    </source>
</evidence>
<keyword evidence="5" id="KW-0521">NADP</keyword>
<sequence>MATDQSQTENGTHFDFLVIGAGISGIGAAHHLRERWPGRRFAVLEAMDGFGGTWWTHRYPGARSDSDLHTYGYAFKPWMGSAIATADEIRRYLAETIAENGLAPHIRYGHRVLSADWSSQQQRWTLRIARQGHDEVLTLTAGFLWMCAGYYDHGQAYTPTWPGMDSFQGRVVHPQHWPADLDCTGQRVVVVGSGATAATLIPALAEQVAHVTMLQRSPTFFSALPRAHPLEAPLRALDLPAEWTHEILRRAHIARNSEVVRMSFERPEDLRANLIEQARSQLPEGFDVDRHFNPRYRPWQQRVAVVPDGDLFAAIRSGKASVVTDAIECFDATGIRLASGQHLPADVVVTATGFDLQVLGGVPFSVDGAPVDFTQRVTWRGVMLEGLPNLAYVMGYFRSSWTLRLDLVCDLVCRVLGHMQERGHAVVVPTLRSEDAGMARQPWMDPQNFNAGYILRAQHRMFRQGDRDPWRHNLEYQEERSALPAVRPDEDALAYR</sequence>
<keyword evidence="3" id="KW-0285">Flavoprotein</keyword>
<dbReference type="OrthoDB" id="9766402at2"/>
<dbReference type="InterPro" id="IPR020946">
    <property type="entry name" value="Flavin_mOase-like"/>
</dbReference>
<reference evidence="8 9" key="1">
    <citation type="submission" date="2018-07" db="EMBL/GenBank/DDBJ databases">
        <title>Genomic Encyclopedia of Type Strains, Phase IV (KMG-IV): sequencing the most valuable type-strain genomes for metagenomic binning, comparative biology and taxonomic classification.</title>
        <authorList>
            <person name="Goeker M."/>
        </authorList>
    </citation>
    <scope>NUCLEOTIDE SEQUENCE [LARGE SCALE GENOMIC DNA]</scope>
    <source>
        <strain evidence="8 9">DSM 21634</strain>
    </source>
</reference>
<comment type="similarity">
    <text evidence="2">Belongs to the FAD-binding monooxygenase family.</text>
</comment>
<keyword evidence="7 8" id="KW-0503">Monooxygenase</keyword>
<keyword evidence="4" id="KW-0274">FAD</keyword>
<comment type="caution">
    <text evidence="8">The sequence shown here is derived from an EMBL/GenBank/DDBJ whole genome shotgun (WGS) entry which is preliminary data.</text>
</comment>
<evidence type="ECO:0000256" key="4">
    <source>
        <dbReference type="ARBA" id="ARBA00022827"/>
    </source>
</evidence>
<dbReference type="PANTHER" id="PTHR43872:SF1">
    <property type="entry name" value="MONOOXYGENASE, PUTATIVE (AFU_ORTHOLOGUE AFUA_8G02570)-RELATED"/>
    <property type="match status" value="1"/>
</dbReference>
<protein>
    <submittedName>
        <fullName evidence="8">Cyclohexanone monooxygenase</fullName>
    </submittedName>
</protein>
<dbReference type="InterPro" id="IPR051820">
    <property type="entry name" value="FAD-binding_MO"/>
</dbReference>
<gene>
    <name evidence="8" type="ORF">DES41_1011079</name>
</gene>
<organism evidence="8 9">
    <name type="scientific">Pseudorhodoferax soli</name>
    <dbReference type="NCBI Taxonomy" id="545864"/>
    <lineage>
        <taxon>Bacteria</taxon>
        <taxon>Pseudomonadati</taxon>
        <taxon>Pseudomonadota</taxon>
        <taxon>Betaproteobacteria</taxon>
        <taxon>Burkholderiales</taxon>
        <taxon>Comamonadaceae</taxon>
    </lineage>
</organism>
<dbReference type="InterPro" id="IPR036188">
    <property type="entry name" value="FAD/NAD-bd_sf"/>
</dbReference>
<dbReference type="Proteomes" id="UP000252884">
    <property type="component" value="Unassembled WGS sequence"/>
</dbReference>
<dbReference type="Pfam" id="PF00743">
    <property type="entry name" value="FMO-like"/>
    <property type="match status" value="1"/>
</dbReference>
<evidence type="ECO:0000256" key="2">
    <source>
        <dbReference type="ARBA" id="ARBA00010139"/>
    </source>
</evidence>
<evidence type="ECO:0000256" key="6">
    <source>
        <dbReference type="ARBA" id="ARBA00023002"/>
    </source>
</evidence>
<keyword evidence="6" id="KW-0560">Oxidoreductase</keyword>
<dbReference type="GO" id="GO:0050660">
    <property type="term" value="F:flavin adenine dinucleotide binding"/>
    <property type="evidence" value="ECO:0007669"/>
    <property type="project" value="InterPro"/>
</dbReference>
<name>A0A368Y892_9BURK</name>
<dbReference type="AlphaFoldDB" id="A0A368Y892"/>
<dbReference type="SUPFAM" id="SSF51905">
    <property type="entry name" value="FAD/NAD(P)-binding domain"/>
    <property type="match status" value="1"/>
</dbReference>
<dbReference type="GO" id="GO:0050661">
    <property type="term" value="F:NADP binding"/>
    <property type="evidence" value="ECO:0007669"/>
    <property type="project" value="InterPro"/>
</dbReference>
<evidence type="ECO:0000256" key="5">
    <source>
        <dbReference type="ARBA" id="ARBA00022857"/>
    </source>
</evidence>
<dbReference type="PANTHER" id="PTHR43872">
    <property type="entry name" value="MONOOXYGENASE, PUTATIVE (AFU_ORTHOLOGUE AFUA_8G02570)-RELATED"/>
    <property type="match status" value="1"/>
</dbReference>
<evidence type="ECO:0000256" key="3">
    <source>
        <dbReference type="ARBA" id="ARBA00022630"/>
    </source>
</evidence>
<dbReference type="FunFam" id="3.50.50.60:FF:000228">
    <property type="entry name" value="FAD-containing monooxygenase EthA"/>
    <property type="match status" value="1"/>
</dbReference>
<keyword evidence="9" id="KW-1185">Reference proteome</keyword>